<dbReference type="Pfam" id="PF02086">
    <property type="entry name" value="MethyltransfD12"/>
    <property type="match status" value="1"/>
</dbReference>
<organism evidence="4 5">
    <name type="scientific">Helicobacter didelphidarum</name>
    <dbReference type="NCBI Taxonomy" id="2040648"/>
    <lineage>
        <taxon>Bacteria</taxon>
        <taxon>Pseudomonadati</taxon>
        <taxon>Campylobacterota</taxon>
        <taxon>Epsilonproteobacteria</taxon>
        <taxon>Campylobacterales</taxon>
        <taxon>Helicobacteraceae</taxon>
        <taxon>Helicobacter</taxon>
    </lineage>
</organism>
<evidence type="ECO:0000313" key="5">
    <source>
        <dbReference type="Proteomes" id="UP000256379"/>
    </source>
</evidence>
<dbReference type="InterPro" id="IPR012263">
    <property type="entry name" value="M_m6A_EcoRV"/>
</dbReference>
<keyword evidence="4" id="KW-0255">Endonuclease</keyword>
<reference evidence="4 5" key="1">
    <citation type="submission" date="2018-04" db="EMBL/GenBank/DDBJ databases">
        <title>Novel Campyloabacter and Helicobacter Species and Strains.</title>
        <authorList>
            <person name="Mannion A.J."/>
            <person name="Shen Z."/>
            <person name="Fox J.G."/>
        </authorList>
    </citation>
    <scope>NUCLEOTIDE SEQUENCE [LARGE SCALE GENOMIC DNA]</scope>
    <source>
        <strain evidence="4 5">MIT 17-337</strain>
    </source>
</reference>
<dbReference type="GO" id="GO:1904047">
    <property type="term" value="F:S-adenosyl-L-methionine binding"/>
    <property type="evidence" value="ECO:0007669"/>
    <property type="project" value="TreeGrafter"/>
</dbReference>
<dbReference type="InterPro" id="IPR029063">
    <property type="entry name" value="SAM-dependent_MTases_sf"/>
</dbReference>
<dbReference type="GO" id="GO:0009307">
    <property type="term" value="P:DNA restriction-modification system"/>
    <property type="evidence" value="ECO:0007669"/>
    <property type="project" value="InterPro"/>
</dbReference>
<dbReference type="GO" id="GO:0032259">
    <property type="term" value="P:methylation"/>
    <property type="evidence" value="ECO:0007669"/>
    <property type="project" value="UniProtKB-KW"/>
</dbReference>
<proteinExistence type="predicted"/>
<dbReference type="OrthoDB" id="9805629at2"/>
<dbReference type="PIRSF" id="PIRSF000398">
    <property type="entry name" value="M_m6A_EcoRV"/>
    <property type="match status" value="1"/>
</dbReference>
<dbReference type="GO" id="GO:0009007">
    <property type="term" value="F:site-specific DNA-methyltransferase (adenine-specific) activity"/>
    <property type="evidence" value="ECO:0007669"/>
    <property type="project" value="UniProtKB-EC"/>
</dbReference>
<protein>
    <submittedName>
        <fullName evidence="4">Restriction endonuclease</fullName>
    </submittedName>
</protein>
<accession>A0A3D8IAE0</accession>
<evidence type="ECO:0000256" key="3">
    <source>
        <dbReference type="ARBA" id="ARBA00022691"/>
    </source>
</evidence>
<dbReference type="EMBL" id="NXLQ01000036">
    <property type="protein sequence ID" value="RDU62068.1"/>
    <property type="molecule type" value="Genomic_DNA"/>
</dbReference>
<dbReference type="PANTHER" id="PTHR30481:SF2">
    <property type="entry name" value="SITE-SPECIFIC DNA-METHYLTRANSFERASE (ADENINE-SPECIFIC)"/>
    <property type="match status" value="1"/>
</dbReference>
<name>A0A3D8IAE0_9HELI</name>
<dbReference type="InterPro" id="IPR012327">
    <property type="entry name" value="MeTrfase_D12"/>
</dbReference>
<dbReference type="PRINTS" id="PR00505">
    <property type="entry name" value="D12N6MTFRASE"/>
</dbReference>
<gene>
    <name evidence="4" type="ORF">CQA53_09590</name>
</gene>
<dbReference type="Proteomes" id="UP000256379">
    <property type="component" value="Unassembled WGS sequence"/>
</dbReference>
<dbReference type="Gene3D" id="3.40.50.150">
    <property type="entry name" value="Vaccinia Virus protein VP39"/>
    <property type="match status" value="2"/>
</dbReference>
<dbReference type="GO" id="GO:0043565">
    <property type="term" value="F:sequence-specific DNA binding"/>
    <property type="evidence" value="ECO:0007669"/>
    <property type="project" value="TreeGrafter"/>
</dbReference>
<sequence length="338" mass="39371">MKSVDSHKISQIIESAHNLKDNANKSRKQAFLTTLKSKSSGNYKRYTKSPLRYGGGKSLAVGLIIENLPCDTKRVISPFIGGGSVEVACALELGLEVKAFDIFDILVNFWQVLLRDSKALYEELAKLEPDKKTYEAIKDELKAYWNERHKNRESRTHKPQIKLDSLTLARDYYFNFNLSYGPGFLGWMSKIYEDKTRYLSALQKLRDFSVPNLSVECASFESVFELYPRDFFYLDPPYFLEGDSKMFRGIYPMRNFPIHHNGFNHELLRECLKNHKGKFILSYNDCAFVREAYRGFRILEPKWQYTMGQGETRVGKNRIERGDKDNIKQSHELLIMNF</sequence>
<evidence type="ECO:0000256" key="2">
    <source>
        <dbReference type="ARBA" id="ARBA00022679"/>
    </source>
</evidence>
<keyword evidence="5" id="KW-1185">Reference proteome</keyword>
<keyword evidence="1" id="KW-0489">Methyltransferase</keyword>
<dbReference type="GO" id="GO:0004519">
    <property type="term" value="F:endonuclease activity"/>
    <property type="evidence" value="ECO:0007669"/>
    <property type="project" value="UniProtKB-KW"/>
</dbReference>
<dbReference type="AlphaFoldDB" id="A0A3D8IAE0"/>
<dbReference type="PANTHER" id="PTHR30481">
    <property type="entry name" value="DNA ADENINE METHYLASE"/>
    <property type="match status" value="1"/>
</dbReference>
<keyword evidence="4" id="KW-0540">Nuclease</keyword>
<comment type="caution">
    <text evidence="4">The sequence shown here is derived from an EMBL/GenBank/DDBJ whole genome shotgun (WGS) entry which is preliminary data.</text>
</comment>
<keyword evidence="4" id="KW-0378">Hydrolase</keyword>
<evidence type="ECO:0000313" key="4">
    <source>
        <dbReference type="EMBL" id="RDU62068.1"/>
    </source>
</evidence>
<keyword evidence="2" id="KW-0808">Transferase</keyword>
<keyword evidence="3" id="KW-0949">S-adenosyl-L-methionine</keyword>
<dbReference type="GO" id="GO:0006298">
    <property type="term" value="P:mismatch repair"/>
    <property type="evidence" value="ECO:0007669"/>
    <property type="project" value="TreeGrafter"/>
</dbReference>
<evidence type="ECO:0000256" key="1">
    <source>
        <dbReference type="ARBA" id="ARBA00022603"/>
    </source>
</evidence>
<dbReference type="SUPFAM" id="SSF53335">
    <property type="entry name" value="S-adenosyl-L-methionine-dependent methyltransferases"/>
    <property type="match status" value="1"/>
</dbReference>